<protein>
    <submittedName>
        <fullName evidence="1">Uncharacterized protein</fullName>
    </submittedName>
</protein>
<dbReference type="AlphaFoldDB" id="A0AAN9V3F1"/>
<reference evidence="1 2" key="1">
    <citation type="submission" date="2024-02" db="EMBL/GenBank/DDBJ databases">
        <title>De novo assembly and annotation of 12 fungi associated with fruit tree decline syndrome in Ontario, Canada.</title>
        <authorList>
            <person name="Sulman M."/>
            <person name="Ellouze W."/>
            <person name="Ilyukhin E."/>
        </authorList>
    </citation>
    <scope>NUCLEOTIDE SEQUENCE [LARGE SCALE GENOMIC DNA]</scope>
    <source>
        <strain evidence="1 2">M11/M66-122</strain>
    </source>
</reference>
<dbReference type="EMBL" id="JAKJXP020000035">
    <property type="protein sequence ID" value="KAK7752783.1"/>
    <property type="molecule type" value="Genomic_DNA"/>
</dbReference>
<organism evidence="1 2">
    <name type="scientific">Diatrype stigma</name>
    <dbReference type="NCBI Taxonomy" id="117547"/>
    <lineage>
        <taxon>Eukaryota</taxon>
        <taxon>Fungi</taxon>
        <taxon>Dikarya</taxon>
        <taxon>Ascomycota</taxon>
        <taxon>Pezizomycotina</taxon>
        <taxon>Sordariomycetes</taxon>
        <taxon>Xylariomycetidae</taxon>
        <taxon>Xylariales</taxon>
        <taxon>Diatrypaceae</taxon>
        <taxon>Diatrype</taxon>
    </lineage>
</organism>
<proteinExistence type="predicted"/>
<evidence type="ECO:0000313" key="2">
    <source>
        <dbReference type="Proteomes" id="UP001320420"/>
    </source>
</evidence>
<evidence type="ECO:0000313" key="1">
    <source>
        <dbReference type="EMBL" id="KAK7752783.1"/>
    </source>
</evidence>
<accession>A0AAN9V3F1</accession>
<comment type="caution">
    <text evidence="1">The sequence shown here is derived from an EMBL/GenBank/DDBJ whole genome shotgun (WGS) entry which is preliminary data.</text>
</comment>
<keyword evidence="2" id="KW-1185">Reference proteome</keyword>
<gene>
    <name evidence="1" type="ORF">SLS62_005335</name>
</gene>
<sequence length="161" mass="18977">MIHDCKAWVDDERCKDLSCSGWDGYCQRHSNQRQLLYDFYKNCERGAEKLRSAADPVDRNEHDIRSKHLWLTAAIAARSLHMEMFFHGDNCAKHEYHVKGLRWDLWEYEQEIYDSGLAIIVESGFESNVYNDTKDMLRDAVTELTAECEYRILWLIDGTYA</sequence>
<dbReference type="Proteomes" id="UP001320420">
    <property type="component" value="Unassembled WGS sequence"/>
</dbReference>
<name>A0AAN9V3F1_9PEZI</name>